<dbReference type="GO" id="GO:0007165">
    <property type="term" value="P:signal transduction"/>
    <property type="evidence" value="ECO:0007669"/>
    <property type="project" value="InterPro"/>
</dbReference>
<dbReference type="Proteomes" id="UP000253740">
    <property type="component" value="Unassembled WGS sequence"/>
</dbReference>
<sequence>MNAIAEDIGTRWVSFELAAQRYAVDVRYVQEVIRPAECTPVPGAPHDVLGIINLRGAIVAVLDGRRRLGLPGSADAALAAGSARIVIFDAGGEPVGVLVDAISDVLELSDADIAPAPSGRAARAEDPVTGVLRRGDEFVALLDAPRLVRASAA</sequence>
<dbReference type="SMART" id="SM00260">
    <property type="entry name" value="CheW"/>
    <property type="match status" value="1"/>
</dbReference>
<feature type="domain" description="CheW-like" evidence="1">
    <location>
        <begin position="9"/>
        <end position="153"/>
    </location>
</feature>
<dbReference type="EMBL" id="DF952450">
    <property type="protein sequence ID" value="GAN45955.1"/>
    <property type="molecule type" value="Genomic_DNA"/>
</dbReference>
<dbReference type="PANTHER" id="PTHR22617">
    <property type="entry name" value="CHEMOTAXIS SENSOR HISTIDINE KINASE-RELATED"/>
    <property type="match status" value="1"/>
</dbReference>
<reference evidence="3" key="2">
    <citation type="submission" date="2015-08" db="EMBL/GenBank/DDBJ databases">
        <title>Complete DNA Sequence of Pseudomonas syringae pv. actinidiae, the Causal Agent of Kiwifruit Canker Disease.</title>
        <authorList>
            <person name="Rikkerink E.H.A."/>
            <person name="Fineran P.C."/>
        </authorList>
    </citation>
    <scope>NUCLEOTIDE SEQUENCE</scope>
    <source>
        <strain evidence="3">SkMP5</strain>
    </source>
</reference>
<dbReference type="PROSITE" id="PS50851">
    <property type="entry name" value="CHEW"/>
    <property type="match status" value="1"/>
</dbReference>
<dbReference type="SUPFAM" id="SSF50341">
    <property type="entry name" value="CheW-like"/>
    <property type="match status" value="1"/>
</dbReference>
<dbReference type="RefSeq" id="WP_062536619.1">
    <property type="nucleotide sequence ID" value="NZ_DF970193.1"/>
</dbReference>
<dbReference type="Gene3D" id="2.40.50.180">
    <property type="entry name" value="CheA-289, Domain 4"/>
    <property type="match status" value="1"/>
</dbReference>
<dbReference type="OrthoDB" id="9790406at2"/>
<evidence type="ECO:0000259" key="1">
    <source>
        <dbReference type="PROSITE" id="PS50851"/>
    </source>
</evidence>
<evidence type="ECO:0000313" key="3">
    <source>
        <dbReference type="EMBL" id="GAP66174.1"/>
    </source>
</evidence>
<dbReference type="InterPro" id="IPR039315">
    <property type="entry name" value="CheW"/>
</dbReference>
<organism evidence="3">
    <name type="scientific">Mizugakiibacter sediminis</name>
    <dbReference type="NCBI Taxonomy" id="1475481"/>
    <lineage>
        <taxon>Bacteria</taxon>
        <taxon>Pseudomonadati</taxon>
        <taxon>Pseudomonadota</taxon>
        <taxon>Gammaproteobacteria</taxon>
        <taxon>Lysobacterales</taxon>
        <taxon>Rhodanobacteraceae</taxon>
        <taxon>Mizugakiibacter</taxon>
    </lineage>
</organism>
<evidence type="ECO:0000313" key="4">
    <source>
        <dbReference type="Proteomes" id="UP000253740"/>
    </source>
</evidence>
<dbReference type="PANTHER" id="PTHR22617:SF23">
    <property type="entry name" value="CHEMOTAXIS PROTEIN CHEW"/>
    <property type="match status" value="1"/>
</dbReference>
<name>A0A0K8QMS8_9GAMM</name>
<dbReference type="GO" id="GO:0006935">
    <property type="term" value="P:chemotaxis"/>
    <property type="evidence" value="ECO:0007669"/>
    <property type="project" value="InterPro"/>
</dbReference>
<dbReference type="GO" id="GO:0005829">
    <property type="term" value="C:cytosol"/>
    <property type="evidence" value="ECO:0007669"/>
    <property type="project" value="TreeGrafter"/>
</dbReference>
<evidence type="ECO:0000313" key="2">
    <source>
        <dbReference type="EMBL" id="GAN45955.1"/>
    </source>
</evidence>
<dbReference type="InterPro" id="IPR036061">
    <property type="entry name" value="CheW-like_dom_sf"/>
</dbReference>
<accession>A0A0K8QMS8</accession>
<dbReference type="HOGENOM" id="CLU_048995_3_4_6"/>
<dbReference type="Gene3D" id="2.30.30.40">
    <property type="entry name" value="SH3 Domains"/>
    <property type="match status" value="1"/>
</dbReference>
<dbReference type="InterPro" id="IPR002545">
    <property type="entry name" value="CheW-lke_dom"/>
</dbReference>
<dbReference type="EMBL" id="DF970193">
    <property type="protein sequence ID" value="GAP66174.1"/>
    <property type="molecule type" value="Genomic_DNA"/>
</dbReference>
<keyword evidence="4" id="KW-1185">Reference proteome</keyword>
<gene>
    <name evidence="2" type="ORF">MBSD_2555</name>
    <name evidence="3" type="ORF">MBSD_n1477</name>
</gene>
<proteinExistence type="predicted"/>
<reference evidence="2" key="1">
    <citation type="submission" date="2015-03" db="EMBL/GenBank/DDBJ databases">
        <title>Draft genome sequence of Mizugakiibacter sediminis skMP5.</title>
        <authorList>
            <person name="Watanabe T."/>
            <person name="Kojima H."/>
            <person name="Fukui M."/>
        </authorList>
    </citation>
    <scope>NUCLEOTIDE SEQUENCE</scope>
    <source>
        <strain evidence="2">SkMP5</strain>
    </source>
</reference>
<protein>
    <submittedName>
        <fullName evidence="2">Chemotaxis protein CheW</fullName>
    </submittedName>
    <submittedName>
        <fullName evidence="3">Chemotaxis signal transduction protein</fullName>
    </submittedName>
</protein>
<dbReference type="AlphaFoldDB" id="A0A0K8QMS8"/>
<dbReference type="Pfam" id="PF01584">
    <property type="entry name" value="CheW"/>
    <property type="match status" value="1"/>
</dbReference>
<dbReference type="STRING" id="1475481.GCA_000953855_01505"/>